<organism evidence="2 3">
    <name type="scientific">Actinomortierella ambigua</name>
    <dbReference type="NCBI Taxonomy" id="1343610"/>
    <lineage>
        <taxon>Eukaryota</taxon>
        <taxon>Fungi</taxon>
        <taxon>Fungi incertae sedis</taxon>
        <taxon>Mucoromycota</taxon>
        <taxon>Mortierellomycotina</taxon>
        <taxon>Mortierellomycetes</taxon>
        <taxon>Mortierellales</taxon>
        <taxon>Mortierellaceae</taxon>
        <taxon>Actinomortierella</taxon>
    </lineage>
</organism>
<feature type="region of interest" description="Disordered" evidence="1">
    <location>
        <begin position="826"/>
        <end position="849"/>
    </location>
</feature>
<dbReference type="EMBL" id="JAAAJB010000607">
    <property type="protein sequence ID" value="KAG0253111.1"/>
    <property type="molecule type" value="Genomic_DNA"/>
</dbReference>
<dbReference type="OrthoDB" id="2415518at2759"/>
<name>A0A9P6TZE2_9FUNG</name>
<protein>
    <submittedName>
        <fullName evidence="2">Uncharacterized protein</fullName>
    </submittedName>
</protein>
<dbReference type="InterPro" id="IPR032675">
    <property type="entry name" value="LRR_dom_sf"/>
</dbReference>
<dbReference type="Gene3D" id="3.80.10.10">
    <property type="entry name" value="Ribonuclease Inhibitor"/>
    <property type="match status" value="1"/>
</dbReference>
<proteinExistence type="predicted"/>
<sequence length="1041" mass="116680">MEYQEFRFNNEILRFPVHTDVPTGLKFSRLDDIQDIFPDVHRVVSDGVIVPYMVDAHQKKYEPKRIPYHPTKVLQLLAPAPNASVQDHPATLPPEYTPDDHRPPAYRDADMPPSPPTPTTTPRPPSASRLRSPTSIQQGRGRARGAGREEDYDILTNSFEFYQNSLPRLFVLLPPLTPSTPPQHDPDGHPVPDFRLYFLCEHSTKSCETTIAHGGALTNVPDNVHLTDHPGYEIKDWDRFLDSYGMHVLRTLLRLTHRLEATRLPLAAATVPYRIDSPCVQDQEEPGPCPAGFISEKALPAESVMLTPERIEHSIAFLEQHVSSRANDEGGILGRGRAGGASQGHGPGPMTASAMSAQTLNQLPNVLHLGWDAPNPNRGALLGGLYRFATKHGQIQWICEEHAHLSCRWFKSQGQGGRDPALNLELAMTPYTQSNLDPHFRKLTIVVQNPEMLVSVLKTALEHDACLSEIEVMCEYLWTKADLKPIQHVLRSSRSIQSVILHGRRRNGVEGTRLRNFFSSSSSSSSSSNAGTTRLFFGTTNASSRDRQPNLLSARIVGPSTGILETDLRELASKCDHLRVLDLTGSMAVQAQPHLFGILQKCTHLTEFSLGQPDPPGAKVTDDSITTTASSALFWRVIRSLHRLETLSLYLIHVGSNPDCLSAYAAVWSTLPRLRHLTLVLYNSLEAMVALGQVNLSRPETLSIQHVAAWRRGFMYEPIVLSTVEAYMMISSSNSRSSHRAIEYDLPKGVSRREMERMVPLLGQQSWTHFGCNLPMDDKWKENEALIGHVEALDDMRRLCSVRLTRFPKEAHDLFWTKYFHPLSPRPPSPSISTKGGDGGGGGTAAFASPSSLMRTTRPLRYLLLSETSIPRTLLNHLHRLKLRRLALYYCTKDDENEATDPSSSSPWIVTLLRQLALHRLERLMITGAQLGEAGVQAWIDRRNDFGRDLMIYLYDMTLTDEQVDRMQGTWLEDALQSLMPSHISGQQKRFSSFSTLNHKVLQGSSNNSSSDPDPAPCWVRNGKRYDREEFVMFYGNNFFP</sequence>
<evidence type="ECO:0000313" key="2">
    <source>
        <dbReference type="EMBL" id="KAG0253111.1"/>
    </source>
</evidence>
<evidence type="ECO:0000313" key="3">
    <source>
        <dbReference type="Proteomes" id="UP000807716"/>
    </source>
</evidence>
<feature type="region of interest" description="Disordered" evidence="1">
    <location>
        <begin position="83"/>
        <end position="148"/>
    </location>
</feature>
<feature type="compositionally biased region" description="Low complexity" evidence="1">
    <location>
        <begin position="126"/>
        <end position="135"/>
    </location>
</feature>
<dbReference type="Proteomes" id="UP000807716">
    <property type="component" value="Unassembled WGS sequence"/>
</dbReference>
<evidence type="ECO:0000256" key="1">
    <source>
        <dbReference type="SAM" id="MobiDB-lite"/>
    </source>
</evidence>
<dbReference type="AlphaFoldDB" id="A0A9P6TZE2"/>
<feature type="compositionally biased region" description="Basic and acidic residues" evidence="1">
    <location>
        <begin position="98"/>
        <end position="110"/>
    </location>
</feature>
<feature type="compositionally biased region" description="Pro residues" evidence="1">
    <location>
        <begin position="112"/>
        <end position="125"/>
    </location>
</feature>
<reference evidence="2" key="1">
    <citation type="journal article" date="2020" name="Fungal Divers.">
        <title>Resolving the Mortierellaceae phylogeny through synthesis of multi-gene phylogenetics and phylogenomics.</title>
        <authorList>
            <person name="Vandepol N."/>
            <person name="Liber J."/>
            <person name="Desiro A."/>
            <person name="Na H."/>
            <person name="Kennedy M."/>
            <person name="Barry K."/>
            <person name="Grigoriev I.V."/>
            <person name="Miller A.N."/>
            <person name="O'Donnell K."/>
            <person name="Stajich J.E."/>
            <person name="Bonito G."/>
        </authorList>
    </citation>
    <scope>NUCLEOTIDE SEQUENCE</scope>
    <source>
        <strain evidence="2">BC1065</strain>
    </source>
</reference>
<dbReference type="SUPFAM" id="SSF52047">
    <property type="entry name" value="RNI-like"/>
    <property type="match status" value="1"/>
</dbReference>
<keyword evidence="3" id="KW-1185">Reference proteome</keyword>
<accession>A0A9P6TZE2</accession>
<gene>
    <name evidence="2" type="ORF">DFQ27_007648</name>
</gene>
<comment type="caution">
    <text evidence="2">The sequence shown here is derived from an EMBL/GenBank/DDBJ whole genome shotgun (WGS) entry which is preliminary data.</text>
</comment>